<feature type="domain" description="Glycosyltransferase 2-like" evidence="2">
    <location>
        <begin position="23"/>
        <end position="133"/>
    </location>
</feature>
<dbReference type="STRING" id="1165689.SAMN02927914_02109"/>
<organism evidence="3 4">
    <name type="scientific">Mesorhizobium qingshengii</name>
    <dbReference type="NCBI Taxonomy" id="1165689"/>
    <lineage>
        <taxon>Bacteria</taxon>
        <taxon>Pseudomonadati</taxon>
        <taxon>Pseudomonadota</taxon>
        <taxon>Alphaproteobacteria</taxon>
        <taxon>Hyphomicrobiales</taxon>
        <taxon>Phyllobacteriaceae</taxon>
        <taxon>Mesorhizobium</taxon>
    </lineage>
</organism>
<reference evidence="3 4" key="1">
    <citation type="submission" date="2016-10" db="EMBL/GenBank/DDBJ databases">
        <authorList>
            <person name="de Groot N.N."/>
        </authorList>
    </citation>
    <scope>NUCLEOTIDE SEQUENCE [LARGE SCALE GENOMIC DNA]</scope>
    <source>
        <strain evidence="3 4">CGMCC 1.12097</strain>
    </source>
</reference>
<accession>A0A1G5X9X2</accession>
<dbReference type="RefSeq" id="WP_167365025.1">
    <property type="nucleotide sequence ID" value="NZ_FMXM01000005.1"/>
</dbReference>
<sequence length="475" mass="51859">MFTATDISTAGLAFDRPPAPCVSIIISAFGGLAQTLHCLRSIAANPPSVPIEIIVVEDASGDPEMAVMAGIPGLRFHDTGENLGYLRACNLGATLASGEFLHFLNNDTAVSPGWLDAMLELFNRYPQCGAVGSKLLNADGSLQEAGGVIWRDGSAWNYGRSDHAMLSDYNYVREVDYCSAASLLIRRGTFAALHGFDEVFAPAYYEDTDLAFRLREKGLRTFYQPRSIVYHLEGFSHGKDPKVGTKSFLRVNQRKFVERWAHVLSREHFIAGEFRLLASQQAALRKIVLVVARPGARLIGGSDSDRILRIIEALVDRGLVVKFWLQGAGLEQHVETLEQQGVEVFQGWRHRTHLAKWLRVNGRCVDFALLFGAAASPSLVATIRSTSPARILSLGEQTGQKLHGEGSGAEVLAAADCSLAQLWQVLSRSINDRPHGSLAERFGSERMGNLGAQRNPDMVHAPPEMPAAMRGDPAK</sequence>
<evidence type="ECO:0000256" key="1">
    <source>
        <dbReference type="SAM" id="MobiDB-lite"/>
    </source>
</evidence>
<evidence type="ECO:0000313" key="4">
    <source>
        <dbReference type="Proteomes" id="UP000198588"/>
    </source>
</evidence>
<evidence type="ECO:0000259" key="2">
    <source>
        <dbReference type="Pfam" id="PF00535"/>
    </source>
</evidence>
<keyword evidence="3" id="KW-0808">Transferase</keyword>
<dbReference type="EMBL" id="FMXM01000005">
    <property type="protein sequence ID" value="SDA67062.1"/>
    <property type="molecule type" value="Genomic_DNA"/>
</dbReference>
<dbReference type="InterPro" id="IPR001173">
    <property type="entry name" value="Glyco_trans_2-like"/>
</dbReference>
<dbReference type="PANTHER" id="PTHR43179:SF7">
    <property type="entry name" value="RHAMNOSYLTRANSFERASE WBBL"/>
    <property type="match status" value="1"/>
</dbReference>
<dbReference type="AlphaFoldDB" id="A0A1G5X9X2"/>
<evidence type="ECO:0000313" key="3">
    <source>
        <dbReference type="EMBL" id="SDA67062.1"/>
    </source>
</evidence>
<feature type="region of interest" description="Disordered" evidence="1">
    <location>
        <begin position="455"/>
        <end position="475"/>
    </location>
</feature>
<dbReference type="InterPro" id="IPR029044">
    <property type="entry name" value="Nucleotide-diphossugar_trans"/>
</dbReference>
<dbReference type="PANTHER" id="PTHR43179">
    <property type="entry name" value="RHAMNOSYLTRANSFERASE WBBL"/>
    <property type="match status" value="1"/>
</dbReference>
<dbReference type="GO" id="GO:0016740">
    <property type="term" value="F:transferase activity"/>
    <property type="evidence" value="ECO:0007669"/>
    <property type="project" value="UniProtKB-KW"/>
</dbReference>
<dbReference type="Pfam" id="PF00535">
    <property type="entry name" value="Glycos_transf_2"/>
    <property type="match status" value="1"/>
</dbReference>
<dbReference type="SUPFAM" id="SSF53448">
    <property type="entry name" value="Nucleotide-diphospho-sugar transferases"/>
    <property type="match status" value="1"/>
</dbReference>
<dbReference type="Proteomes" id="UP000198588">
    <property type="component" value="Unassembled WGS sequence"/>
</dbReference>
<protein>
    <submittedName>
        <fullName evidence="3">Glycosyltransferase, GT2 family</fullName>
    </submittedName>
</protein>
<name>A0A1G5X9X2_9HYPH</name>
<gene>
    <name evidence="3" type="ORF">SAMN02927914_02109</name>
</gene>
<proteinExistence type="predicted"/>
<dbReference type="CDD" id="cd04186">
    <property type="entry name" value="GT_2_like_c"/>
    <property type="match status" value="1"/>
</dbReference>
<dbReference type="Gene3D" id="3.90.550.10">
    <property type="entry name" value="Spore Coat Polysaccharide Biosynthesis Protein SpsA, Chain A"/>
    <property type="match status" value="1"/>
</dbReference>